<dbReference type="Proteomes" id="UP000434172">
    <property type="component" value="Unassembled WGS sequence"/>
</dbReference>
<protein>
    <recommendedName>
        <fullName evidence="3">Thioredoxin domain-containing protein</fullName>
    </recommendedName>
</protein>
<dbReference type="SUPFAM" id="SSF52833">
    <property type="entry name" value="Thioredoxin-like"/>
    <property type="match status" value="1"/>
</dbReference>
<dbReference type="EMBL" id="WOWK01000168">
    <property type="protein sequence ID" value="KAF0316209.1"/>
    <property type="molecule type" value="Genomic_DNA"/>
</dbReference>
<dbReference type="Gene3D" id="3.40.30.10">
    <property type="entry name" value="Glutaredoxin"/>
    <property type="match status" value="1"/>
</dbReference>
<dbReference type="OrthoDB" id="40334at2759"/>
<dbReference type="AlphaFoldDB" id="A0A8H3ZE53"/>
<comment type="caution">
    <text evidence="1">The sequence shown here is derived from an EMBL/GenBank/DDBJ whole genome shotgun (WGS) entry which is preliminary data.</text>
</comment>
<dbReference type="PANTHER" id="PTHR42336:SF1">
    <property type="entry name" value="ALKYL HYDROPEROXIDE REDUCTASE SUBUNIT C_ THIOL SPECIFIC ANTIOXIDANT DOMAIN-CONTAINING PROTEIN"/>
    <property type="match status" value="1"/>
</dbReference>
<accession>A0A8H3ZE53</accession>
<organism evidence="1 2">
    <name type="scientific">Colletotrichum asianum</name>
    <dbReference type="NCBI Taxonomy" id="702518"/>
    <lineage>
        <taxon>Eukaryota</taxon>
        <taxon>Fungi</taxon>
        <taxon>Dikarya</taxon>
        <taxon>Ascomycota</taxon>
        <taxon>Pezizomycotina</taxon>
        <taxon>Sordariomycetes</taxon>
        <taxon>Hypocreomycetidae</taxon>
        <taxon>Glomerellales</taxon>
        <taxon>Glomerellaceae</taxon>
        <taxon>Colletotrichum</taxon>
        <taxon>Colletotrichum gloeosporioides species complex</taxon>
    </lineage>
</organism>
<evidence type="ECO:0000313" key="2">
    <source>
        <dbReference type="Proteomes" id="UP000434172"/>
    </source>
</evidence>
<dbReference type="InterPro" id="IPR036249">
    <property type="entry name" value="Thioredoxin-like_sf"/>
</dbReference>
<name>A0A8H3ZE53_9PEZI</name>
<keyword evidence="2" id="KW-1185">Reference proteome</keyword>
<dbReference type="Pfam" id="PF13911">
    <property type="entry name" value="AhpC-TSA_2"/>
    <property type="match status" value="1"/>
</dbReference>
<dbReference type="InterPro" id="IPR032801">
    <property type="entry name" value="PXL2A/B/C"/>
</dbReference>
<dbReference type="PANTHER" id="PTHR42336">
    <property type="entry name" value="THIOREDOXIN DOMAIN-CONTAINING PROTEIN-RELATED"/>
    <property type="match status" value="1"/>
</dbReference>
<evidence type="ECO:0008006" key="3">
    <source>
        <dbReference type="Google" id="ProtNLM"/>
    </source>
</evidence>
<evidence type="ECO:0000313" key="1">
    <source>
        <dbReference type="EMBL" id="KAF0316209.1"/>
    </source>
</evidence>
<gene>
    <name evidence="1" type="ORF">GQ607_016578</name>
</gene>
<reference evidence="1 2" key="1">
    <citation type="submission" date="2019-12" db="EMBL/GenBank/DDBJ databases">
        <title>A genome sequence resource for the geographically widespread anthracnose pathogen Colletotrichum asianum.</title>
        <authorList>
            <person name="Meng Y."/>
        </authorList>
    </citation>
    <scope>NUCLEOTIDE SEQUENCE [LARGE SCALE GENOMIC DNA]</scope>
    <source>
        <strain evidence="1 2">ICMP 18580</strain>
    </source>
</reference>
<proteinExistence type="predicted"/>
<sequence>MTLIQEFWSWITPAQGPIFASPELGHAAPTTLQVPFPRSDFKPTVIAFLRHCGCPFAEKTFLQLRDAAGRNPDVKFIAVSHSSELHTSKWLAEVGGAGDTNPVDVVVDEDRTVYAKWGLGISSLLHVMSPGELSEVFRLAWNEGIKNRPTESGNRWQTSGAWAVNEGGIIVWGHAAKGASEIPDFDEAVTQLKTENGE</sequence>